<comment type="caution">
    <text evidence="2">The sequence shown here is derived from an EMBL/GenBank/DDBJ whole genome shotgun (WGS) entry which is preliminary data.</text>
</comment>
<dbReference type="InParanoid" id="B4D159"/>
<protein>
    <recommendedName>
        <fullName evidence="4">Stage II sporulation protein M</fullName>
    </recommendedName>
</protein>
<feature type="transmembrane region" description="Helical" evidence="1">
    <location>
        <begin position="110"/>
        <end position="131"/>
    </location>
</feature>
<proteinExistence type="predicted"/>
<dbReference type="RefSeq" id="WP_006979985.1">
    <property type="nucleotide sequence ID" value="NZ_ABVL01000006.1"/>
</dbReference>
<keyword evidence="1" id="KW-0812">Transmembrane</keyword>
<accession>B4D159</accession>
<name>B4D159_9BACT</name>
<sequence>MIIDLPRFIDTERPTWIELEKILDRLEEGTGYVMSLEEVQRFHLLYQKVSADLARVATFASEPELRRYLESLTARAYGEIHETRQRGRPFRPIHWFVNEFPRAFRKRSGAFALSVIITIIGMIFGGIATTFDDEAKEAILPQQFSHLLGDPAKRVADEEKAKKDRLGGVHSTFAAELMANNIKVSIFTLGLGITFGTGTIIELFYNGVLLGMVVVDYIIAGQTMFMLGWLLPHGVIEIPAILVAGQGGLLLAKAIIGYGDRASFEERLRGVGKDLMALVCGFTVMLIWAGIVESFLSQYHEPFIHYWQKILLGLMELSALIWFLYFRKLAEPEEEAA</sequence>
<evidence type="ECO:0000313" key="2">
    <source>
        <dbReference type="EMBL" id="EDY20071.1"/>
    </source>
</evidence>
<dbReference type="PANTHER" id="PTHR35337:SF1">
    <property type="entry name" value="SLR1478 PROTEIN"/>
    <property type="match status" value="1"/>
</dbReference>
<keyword evidence="1" id="KW-0472">Membrane</keyword>
<dbReference type="PANTHER" id="PTHR35337">
    <property type="entry name" value="SLR1478 PROTEIN"/>
    <property type="match status" value="1"/>
</dbReference>
<dbReference type="Proteomes" id="UP000005824">
    <property type="component" value="Unassembled WGS sequence"/>
</dbReference>
<evidence type="ECO:0000313" key="3">
    <source>
        <dbReference type="Proteomes" id="UP000005824"/>
    </source>
</evidence>
<feature type="transmembrane region" description="Helical" evidence="1">
    <location>
        <begin position="238"/>
        <end position="259"/>
    </location>
</feature>
<feature type="transmembrane region" description="Helical" evidence="1">
    <location>
        <begin position="271"/>
        <end position="291"/>
    </location>
</feature>
<organism evidence="2 3">
    <name type="scientific">Chthoniobacter flavus Ellin428</name>
    <dbReference type="NCBI Taxonomy" id="497964"/>
    <lineage>
        <taxon>Bacteria</taxon>
        <taxon>Pseudomonadati</taxon>
        <taxon>Verrucomicrobiota</taxon>
        <taxon>Spartobacteria</taxon>
        <taxon>Chthoniobacterales</taxon>
        <taxon>Chthoniobacteraceae</taxon>
        <taxon>Chthoniobacter</taxon>
    </lineage>
</organism>
<keyword evidence="1" id="KW-1133">Transmembrane helix</keyword>
<dbReference type="AlphaFoldDB" id="B4D159"/>
<dbReference type="eggNOG" id="COG1300">
    <property type="taxonomic scope" value="Bacteria"/>
</dbReference>
<dbReference type="STRING" id="497964.CfE428DRAFT_2660"/>
<evidence type="ECO:0000256" key="1">
    <source>
        <dbReference type="SAM" id="Phobius"/>
    </source>
</evidence>
<dbReference type="InterPro" id="IPR002798">
    <property type="entry name" value="SpoIIM-like"/>
</dbReference>
<feature type="transmembrane region" description="Helical" evidence="1">
    <location>
        <begin position="182"/>
        <end position="201"/>
    </location>
</feature>
<gene>
    <name evidence="2" type="ORF">CfE428DRAFT_2660</name>
</gene>
<evidence type="ECO:0008006" key="4">
    <source>
        <dbReference type="Google" id="ProtNLM"/>
    </source>
</evidence>
<dbReference type="EMBL" id="ABVL01000006">
    <property type="protein sequence ID" value="EDY20071.1"/>
    <property type="molecule type" value="Genomic_DNA"/>
</dbReference>
<reference evidence="2 3" key="1">
    <citation type="journal article" date="2011" name="J. Bacteriol.">
        <title>Genome sequence of Chthoniobacter flavus Ellin428, an aerobic heterotrophic soil bacterium.</title>
        <authorList>
            <person name="Kant R."/>
            <person name="van Passel M.W."/>
            <person name="Palva A."/>
            <person name="Lucas S."/>
            <person name="Lapidus A."/>
            <person name="Glavina Del Rio T."/>
            <person name="Dalin E."/>
            <person name="Tice H."/>
            <person name="Bruce D."/>
            <person name="Goodwin L."/>
            <person name="Pitluck S."/>
            <person name="Larimer F.W."/>
            <person name="Land M.L."/>
            <person name="Hauser L."/>
            <person name="Sangwan P."/>
            <person name="de Vos W.M."/>
            <person name="Janssen P.H."/>
            <person name="Smidt H."/>
        </authorList>
    </citation>
    <scope>NUCLEOTIDE SEQUENCE [LARGE SCALE GENOMIC DNA]</scope>
    <source>
        <strain evidence="2 3">Ellin428</strain>
    </source>
</reference>
<feature type="transmembrane region" description="Helical" evidence="1">
    <location>
        <begin position="208"/>
        <end position="232"/>
    </location>
</feature>
<feature type="transmembrane region" description="Helical" evidence="1">
    <location>
        <begin position="303"/>
        <end position="325"/>
    </location>
</feature>
<dbReference type="Pfam" id="PF01944">
    <property type="entry name" value="SpoIIM"/>
    <property type="match status" value="1"/>
</dbReference>
<keyword evidence="3" id="KW-1185">Reference proteome</keyword>